<dbReference type="AlphaFoldDB" id="A0A558DCR5"/>
<sequence>MLNNSGLMMRITMKQLLLLVLLILPMHANSSGEIGIPAKGGFPEYLFLEKVDEAEAKSTAEMITKAIALGRLVIFAQMGKLTDPELGDKGFTGAVFLSQWESSLEAEFMGASPAQQRIIDKLLWAGKLSIDNNQDRLNVKGVKWKHFLPAKWARETGLMFNSRTGIVTKQPSVNYRHPSNAPDAKEIEVLTELIKAGKDAKPVGEYAMMGKQKVYRYFDPIYLMPPCLACHGKPKGELDMLGFQKDGFEDGDLIGVISVAVPVKE</sequence>
<evidence type="ECO:0000259" key="1">
    <source>
        <dbReference type="Pfam" id="PF11845"/>
    </source>
</evidence>
<dbReference type="EMBL" id="VMRY01000008">
    <property type="protein sequence ID" value="TVT58829.1"/>
    <property type="molecule type" value="Genomic_DNA"/>
</dbReference>
<comment type="caution">
    <text evidence="2">The sequence shown here is derived from an EMBL/GenBank/DDBJ whole genome shotgun (WGS) entry which is preliminary data.</text>
</comment>
<gene>
    <name evidence="2" type="ORF">FHK82_03430</name>
</gene>
<dbReference type="Proteomes" id="UP000317355">
    <property type="component" value="Unassembled WGS sequence"/>
</dbReference>
<accession>A0A558DCR5</accession>
<reference evidence="2 3" key="1">
    <citation type="submission" date="2019-07" db="EMBL/GenBank/DDBJ databases">
        <title>The pathways for chlorine oxyanion respiration interact through the shared metabolite chlorate.</title>
        <authorList>
            <person name="Barnum T.P."/>
            <person name="Cheng Y."/>
            <person name="Hill K.A."/>
            <person name="Lucas L.N."/>
            <person name="Carlson H.K."/>
            <person name="Coates J.D."/>
        </authorList>
    </citation>
    <scope>NUCLEOTIDE SEQUENCE [LARGE SCALE GENOMIC DNA]</scope>
    <source>
        <strain evidence="2">BK-3</strain>
    </source>
</reference>
<dbReference type="Pfam" id="PF11845">
    <property type="entry name" value="Tll0287-like"/>
    <property type="match status" value="1"/>
</dbReference>
<name>A0A558DCR5_9GAMM</name>
<organism evidence="2 3">
    <name type="scientific">Sedimenticola thiotaurini</name>
    <dbReference type="NCBI Taxonomy" id="1543721"/>
    <lineage>
        <taxon>Bacteria</taxon>
        <taxon>Pseudomonadati</taxon>
        <taxon>Pseudomonadota</taxon>
        <taxon>Gammaproteobacteria</taxon>
        <taxon>Chromatiales</taxon>
        <taxon>Sedimenticolaceae</taxon>
        <taxon>Sedimenticola</taxon>
    </lineage>
</organism>
<protein>
    <submittedName>
        <fullName evidence="2">DUF3365 domain-containing protein</fullName>
    </submittedName>
</protein>
<dbReference type="InterPro" id="IPR021796">
    <property type="entry name" value="Tll0287-like_dom"/>
</dbReference>
<evidence type="ECO:0000313" key="3">
    <source>
        <dbReference type="Proteomes" id="UP000317355"/>
    </source>
</evidence>
<feature type="domain" description="Tll0287-like" evidence="1">
    <location>
        <begin position="134"/>
        <end position="262"/>
    </location>
</feature>
<evidence type="ECO:0000313" key="2">
    <source>
        <dbReference type="EMBL" id="TVT58829.1"/>
    </source>
</evidence>
<proteinExistence type="predicted"/>